<dbReference type="Gene3D" id="3.90.226.10">
    <property type="entry name" value="2-enoyl-CoA Hydratase, Chain A, domain 1"/>
    <property type="match status" value="1"/>
</dbReference>
<dbReference type="InterPro" id="IPR014748">
    <property type="entry name" value="Enoyl-CoA_hydra_C"/>
</dbReference>
<evidence type="ECO:0000313" key="5">
    <source>
        <dbReference type="RefSeq" id="XP_054841835.1"/>
    </source>
</evidence>
<sequence length="298" mass="33289">MKCLENEVKSRWPNRSLNKNVISPVSVDPQPSLVSCGSPINEVVRKYKTILVTTEEKITKIMLNRPDKKNAINLVMYGEIMQALDKAAKDDSTLTVITGCGDYFSSGNDLNNFAENVDELMKDSGKWLAKFIHNFVDFPKPLVAMVNGPAIGIAATLLGLCDMVYATDRATFHTPFSQLGLSPEGCSSYTFPKIMGAAKANEMLLFNKIITADEAYTKGLVTEVFADNTFQGEVWTRLKAYANFPKNSLAISKQLMRNVDKEILHAVSLQESKLLVKRFFSEECMSGLQRFFQKRSKL</sequence>
<dbReference type="GO" id="GO:0005777">
    <property type="term" value="C:peroxisome"/>
    <property type="evidence" value="ECO:0007669"/>
    <property type="project" value="UniProtKB-SubCell"/>
</dbReference>
<evidence type="ECO:0000256" key="2">
    <source>
        <dbReference type="ARBA" id="ARBA00023140"/>
    </source>
</evidence>
<dbReference type="Pfam" id="PF00378">
    <property type="entry name" value="ECH_1"/>
    <property type="match status" value="1"/>
</dbReference>
<dbReference type="AlphaFoldDB" id="A0AA97L447"/>
<organism evidence="4 5">
    <name type="scientific">Eublepharis macularius</name>
    <name type="common">Leopard gecko</name>
    <name type="synonym">Cyrtodactylus macularius</name>
    <dbReference type="NCBI Taxonomy" id="481883"/>
    <lineage>
        <taxon>Eukaryota</taxon>
        <taxon>Metazoa</taxon>
        <taxon>Chordata</taxon>
        <taxon>Craniata</taxon>
        <taxon>Vertebrata</taxon>
        <taxon>Euteleostomi</taxon>
        <taxon>Lepidosauria</taxon>
        <taxon>Squamata</taxon>
        <taxon>Bifurcata</taxon>
        <taxon>Gekkota</taxon>
        <taxon>Eublepharidae</taxon>
        <taxon>Eublepharinae</taxon>
        <taxon>Eublepharis</taxon>
    </lineage>
</organism>
<dbReference type="InterPro" id="IPR001753">
    <property type="entry name" value="Enoyl-CoA_hydra/iso"/>
</dbReference>
<dbReference type="FunFam" id="3.90.226.10:FF:000084">
    <property type="entry name" value="Enoyl-CoA delta isomerase 2, mitochondrial"/>
    <property type="match status" value="1"/>
</dbReference>
<dbReference type="InterPro" id="IPR029045">
    <property type="entry name" value="ClpP/crotonase-like_dom_sf"/>
</dbReference>
<dbReference type="KEGG" id="emc:129333921"/>
<dbReference type="RefSeq" id="XP_054841835.1">
    <property type="nucleotide sequence ID" value="XM_054985860.1"/>
</dbReference>
<dbReference type="GO" id="GO:0005739">
    <property type="term" value="C:mitochondrion"/>
    <property type="evidence" value="ECO:0007669"/>
    <property type="project" value="TreeGrafter"/>
</dbReference>
<dbReference type="SUPFAM" id="SSF52096">
    <property type="entry name" value="ClpP/crotonase"/>
    <property type="match status" value="1"/>
</dbReference>
<dbReference type="Gene3D" id="1.10.12.10">
    <property type="entry name" value="Lyase 2-enoyl-coa Hydratase, Chain A, domain 2"/>
    <property type="match status" value="1"/>
</dbReference>
<keyword evidence="2" id="KW-0576">Peroxisome</keyword>
<dbReference type="CTD" id="10455"/>
<protein>
    <submittedName>
        <fullName evidence="5">Enoyl-CoA delta isomerase 2</fullName>
    </submittedName>
</protein>
<dbReference type="CDD" id="cd06558">
    <property type="entry name" value="crotonase-like"/>
    <property type="match status" value="1"/>
</dbReference>
<dbReference type="Proteomes" id="UP001190640">
    <property type="component" value="Chromosome 7"/>
</dbReference>
<dbReference type="PANTHER" id="PTHR43684:SF1">
    <property type="entry name" value="ENOYL-COA DELTA ISOMERASE 2"/>
    <property type="match status" value="1"/>
</dbReference>
<name>A0AA97L447_EUBMA</name>
<keyword evidence="4" id="KW-1185">Reference proteome</keyword>
<proteinExistence type="predicted"/>
<accession>A0AA97L447</accession>
<evidence type="ECO:0000313" key="4">
    <source>
        <dbReference type="Proteomes" id="UP001190640"/>
    </source>
</evidence>
<evidence type="ECO:0000256" key="1">
    <source>
        <dbReference type="ARBA" id="ARBA00004275"/>
    </source>
</evidence>
<comment type="subcellular location">
    <subcellularLocation>
        <location evidence="1">Peroxisome</location>
    </subcellularLocation>
</comment>
<dbReference type="GeneID" id="129333921"/>
<reference evidence="5" key="1">
    <citation type="submission" date="2025-08" db="UniProtKB">
        <authorList>
            <consortium name="RefSeq"/>
        </authorList>
    </citation>
    <scope>IDENTIFICATION</scope>
    <source>
        <tissue evidence="5">Blood</tissue>
    </source>
</reference>
<dbReference type="PANTHER" id="PTHR43684">
    <property type="match status" value="1"/>
</dbReference>
<dbReference type="InterPro" id="IPR051053">
    <property type="entry name" value="ECH/Chromodomain_protein"/>
</dbReference>
<keyword evidence="3 5" id="KW-0413">Isomerase</keyword>
<dbReference type="GO" id="GO:0004165">
    <property type="term" value="F:delta(3)-delta(2)-enoyl-CoA isomerase activity"/>
    <property type="evidence" value="ECO:0007669"/>
    <property type="project" value="TreeGrafter"/>
</dbReference>
<gene>
    <name evidence="5" type="primary">ECI2</name>
</gene>
<evidence type="ECO:0000256" key="3">
    <source>
        <dbReference type="ARBA" id="ARBA00023235"/>
    </source>
</evidence>